<dbReference type="SUPFAM" id="SSF53955">
    <property type="entry name" value="Lysozyme-like"/>
    <property type="match status" value="1"/>
</dbReference>
<dbReference type="Gene3D" id="1.10.530.10">
    <property type="match status" value="1"/>
</dbReference>
<comment type="similarity">
    <text evidence="1">Belongs to the transglycosylase Slt family.</text>
</comment>
<dbReference type="PANTHER" id="PTHR37423">
    <property type="entry name" value="SOLUBLE LYTIC MUREIN TRANSGLYCOSYLASE-RELATED"/>
    <property type="match status" value="1"/>
</dbReference>
<dbReference type="EC" id="3.2.1.-" evidence="6"/>
<dbReference type="Gene3D" id="1.10.1240.20">
    <property type="entry name" value="Lytic transglycosylase, superhelical linker domain"/>
    <property type="match status" value="1"/>
</dbReference>
<dbReference type="EMBL" id="AP014546">
    <property type="protein sequence ID" value="BBB29234.1"/>
    <property type="molecule type" value="Genomic_DNA"/>
</dbReference>
<dbReference type="InterPro" id="IPR037061">
    <property type="entry name" value="Lytic_TGlycoase_superhlx_L_sf"/>
</dbReference>
<evidence type="ECO:0000313" key="7">
    <source>
        <dbReference type="Proteomes" id="UP000595332"/>
    </source>
</evidence>
<proteinExistence type="inferred from homology"/>
<dbReference type="GO" id="GO:0004553">
    <property type="term" value="F:hydrolase activity, hydrolyzing O-glycosyl compounds"/>
    <property type="evidence" value="ECO:0007669"/>
    <property type="project" value="InterPro"/>
</dbReference>
<keyword evidence="6" id="KW-0326">Glycosidase</keyword>
<feature type="chain" id="PRO_5032437060" evidence="3">
    <location>
        <begin position="30"/>
        <end position="657"/>
    </location>
</feature>
<evidence type="ECO:0000259" key="5">
    <source>
        <dbReference type="Pfam" id="PF14718"/>
    </source>
</evidence>
<feature type="signal peptide" evidence="3">
    <location>
        <begin position="1"/>
        <end position="29"/>
    </location>
</feature>
<dbReference type="InterPro" id="IPR008258">
    <property type="entry name" value="Transglycosylase_SLT_dom_1"/>
</dbReference>
<organism evidence="6 7">
    <name type="scientific">Neptunomonas japonica JAMM 1380</name>
    <dbReference type="NCBI Taxonomy" id="1441457"/>
    <lineage>
        <taxon>Bacteria</taxon>
        <taxon>Pseudomonadati</taxon>
        <taxon>Pseudomonadota</taxon>
        <taxon>Gammaproteobacteria</taxon>
        <taxon>Oceanospirillales</taxon>
        <taxon>Oceanospirillaceae</taxon>
        <taxon>Neptunomonas</taxon>
    </lineage>
</organism>
<dbReference type="Proteomes" id="UP000595332">
    <property type="component" value="Chromosome"/>
</dbReference>
<protein>
    <submittedName>
        <fullName evidence="6">Soluble lytic murein transglycosylase</fullName>
        <ecNumber evidence="6">3.2.1.-</ecNumber>
    </submittedName>
</protein>
<reference evidence="6 7" key="1">
    <citation type="journal article" date="2008" name="Int. J. Syst. Evol. Microbiol.">
        <title>Neptunomonas japonica sp. nov., an Osedax japonicus symbiont-like bacterium isolated from sediment adjacent to sperm whale carcasses off Kagoshima, Japan.</title>
        <authorList>
            <person name="Miyazaki M."/>
            <person name="Nogi Y."/>
            <person name="Fujiwara Y."/>
            <person name="Kawato M."/>
            <person name="Kubokawa K."/>
            <person name="Horikoshi K."/>
        </authorList>
    </citation>
    <scope>NUCLEOTIDE SEQUENCE [LARGE SCALE GENOMIC DNA]</scope>
    <source>
        <strain evidence="6 7">JAMM 1380</strain>
    </source>
</reference>
<keyword evidence="6" id="KW-0378">Hydrolase</keyword>
<dbReference type="CDD" id="cd13401">
    <property type="entry name" value="Slt70-like"/>
    <property type="match status" value="1"/>
</dbReference>
<evidence type="ECO:0000256" key="3">
    <source>
        <dbReference type="SAM" id="SignalP"/>
    </source>
</evidence>
<dbReference type="InterPro" id="IPR008939">
    <property type="entry name" value="Lytic_TGlycosylase_superhlx_U"/>
</dbReference>
<dbReference type="InterPro" id="IPR012289">
    <property type="entry name" value="Lytic_TGlycosylase_superhlx_L"/>
</dbReference>
<dbReference type="GO" id="GO:0042597">
    <property type="term" value="C:periplasmic space"/>
    <property type="evidence" value="ECO:0007669"/>
    <property type="project" value="InterPro"/>
</dbReference>
<dbReference type="KEGG" id="njp:NEJAP_1282"/>
<dbReference type="AlphaFoldDB" id="A0A7R6SV70"/>
<feature type="domain" description="Transglycosylase SLT" evidence="4">
    <location>
        <begin position="485"/>
        <end position="596"/>
    </location>
</feature>
<keyword evidence="7" id="KW-1185">Reference proteome</keyword>
<dbReference type="Gene3D" id="1.25.20.10">
    <property type="entry name" value="Bacterial muramidases"/>
    <property type="match status" value="1"/>
</dbReference>
<dbReference type="RefSeq" id="WP_201349850.1">
    <property type="nucleotide sequence ID" value="NZ_AP014546.1"/>
</dbReference>
<accession>A0A7R6SV70</accession>
<evidence type="ECO:0000256" key="1">
    <source>
        <dbReference type="ARBA" id="ARBA00007734"/>
    </source>
</evidence>
<evidence type="ECO:0000259" key="4">
    <source>
        <dbReference type="Pfam" id="PF01464"/>
    </source>
</evidence>
<dbReference type="PANTHER" id="PTHR37423:SF5">
    <property type="entry name" value="SOLUBLE LYTIC MUREIN TRANSGLYCOSYLASE"/>
    <property type="match status" value="1"/>
</dbReference>
<dbReference type="InterPro" id="IPR023346">
    <property type="entry name" value="Lysozyme-like_dom_sf"/>
</dbReference>
<feature type="domain" description="Lytic transglycosylase superhelical linker" evidence="5">
    <location>
        <begin position="409"/>
        <end position="474"/>
    </location>
</feature>
<name>A0A7R6SV70_9GAMM</name>
<dbReference type="Pfam" id="PF14718">
    <property type="entry name" value="SLT_L"/>
    <property type="match status" value="1"/>
</dbReference>
<evidence type="ECO:0000313" key="6">
    <source>
        <dbReference type="EMBL" id="BBB29234.1"/>
    </source>
</evidence>
<evidence type="ECO:0000256" key="2">
    <source>
        <dbReference type="ARBA" id="ARBA00022729"/>
    </source>
</evidence>
<gene>
    <name evidence="6" type="primary">slt</name>
    <name evidence="6" type="ORF">NEJAP_1282</name>
</gene>
<keyword evidence="2 3" id="KW-0732">Signal</keyword>
<dbReference type="Pfam" id="PF01464">
    <property type="entry name" value="SLT"/>
    <property type="match status" value="1"/>
</dbReference>
<dbReference type="SUPFAM" id="SSF48435">
    <property type="entry name" value="Bacterial muramidases"/>
    <property type="match status" value="1"/>
</dbReference>
<sequence>MLKIKNLLSAVTIVSASLGSILPAHFVHADTSERQLYTQAKAAFEKKDMPLADKLTAQLKNYPLVPYLHTRQIKRDIAKLNDTFVSDFINEHKATPFADDVQSARLNNFLRQKKWNAFTKAYAAFPIKSRRFQCQLGNAQLQLGHKKQAFVSAQRLWLVGYSQHSACDPLFAQWTAQGKLTSSLAYQRFWLAIQKKNFALAKYLARFISKPVHKKESELFWAVKDKPSLIENATLLKAKTPQHGIIAAYAIRQIARKDINKAANLWLRDRERLTLSQEVTDKTNSYFGMRYAKGFRSNAVQMLAKLDPNYSYEKLTEWRIRLELAKQDWEDTLTLIDKLPTNLKNEGRWVYWKETATHRLNPKKYQVNYGEVIKERSFYGFLASETTNSPFYLNHRPSGITTAHKNKLSELAAFKRIKELLALDYQYAARVEWNRLSKQLSTNDQLAMAHVAYDWGWYDQAIRGAARIKAWDDLDIRFANPHKSLFEELANERGIYQTWAVAVARQESAWHQYARSRVGARGLMQLMPATAKMTAKKFDIKYSGVNQLFTPRTNISLGTAYLAQVLGTFNGNRVYATAAYNAGPHRVKKWLKARSNVPLDVWIETIPFDETRNYVQNVLAFSVIYDVMAARNASLLSSVKPNSLALSINMKNSKPTL</sequence>